<dbReference type="AlphaFoldDB" id="A0AAU8IDS0"/>
<dbReference type="NCBIfam" id="NF010181">
    <property type="entry name" value="PRK13660.1"/>
    <property type="match status" value="1"/>
</dbReference>
<dbReference type="RefSeq" id="WP_353947790.1">
    <property type="nucleotide sequence ID" value="NZ_CP159510.1"/>
</dbReference>
<reference evidence="1" key="1">
    <citation type="submission" date="2024-06" db="EMBL/GenBank/DDBJ databases">
        <authorList>
            <person name="Fan A."/>
            <person name="Zhang F.Y."/>
            <person name="Zhang L."/>
        </authorList>
    </citation>
    <scope>NUCLEOTIDE SEQUENCE</scope>
    <source>
        <strain evidence="1">Y61</strain>
    </source>
</reference>
<name>A0AAU8IDS0_9BACL</name>
<dbReference type="EMBL" id="CP159510">
    <property type="protein sequence ID" value="XCJ16186.1"/>
    <property type="molecule type" value="Genomic_DNA"/>
</dbReference>
<sequence>MTGYKATELGIHSEDHPGISVLRYCLKTHMRNLVEEGADWFVISGQAGMELWAGETCLALKEEYPGIRLAVLAPFLNQSEHYAEWMKGLYERVLSKADFTRAISERHYEHPWQLRQKNQFLVDKTDGMLMVYDEETPGSPRYYLEAARRKRRTSSYPVQMINRFDLEDASVDMQQQNPDYWSQS</sequence>
<gene>
    <name evidence="1" type="ORF">ABNN70_10855</name>
</gene>
<dbReference type="PANTHER" id="PTHR38440:SF1">
    <property type="entry name" value="UPF0398 PROTEIN SPR0331"/>
    <property type="match status" value="1"/>
</dbReference>
<accession>A0AAU8IDS0</accession>
<dbReference type="InterPro" id="IPR010697">
    <property type="entry name" value="YspA"/>
</dbReference>
<organism evidence="1">
    <name type="scientific">Sporolactobacillus sp. Y61</name>
    <dbReference type="NCBI Taxonomy" id="3160863"/>
    <lineage>
        <taxon>Bacteria</taxon>
        <taxon>Bacillati</taxon>
        <taxon>Bacillota</taxon>
        <taxon>Bacilli</taxon>
        <taxon>Bacillales</taxon>
        <taxon>Sporolactobacillaceae</taxon>
        <taxon>Sporolactobacillus</taxon>
    </lineage>
</organism>
<dbReference type="Gene3D" id="3.40.50.450">
    <property type="match status" value="1"/>
</dbReference>
<dbReference type="Pfam" id="PF06908">
    <property type="entry name" value="YpsA"/>
    <property type="match status" value="1"/>
</dbReference>
<dbReference type="PIRSF" id="PIRSF021290">
    <property type="entry name" value="DUF1273"/>
    <property type="match status" value="1"/>
</dbReference>
<dbReference type="PANTHER" id="PTHR38440">
    <property type="entry name" value="UPF0398 PROTEIN YPSA"/>
    <property type="match status" value="1"/>
</dbReference>
<evidence type="ECO:0000313" key="1">
    <source>
        <dbReference type="EMBL" id="XCJ16186.1"/>
    </source>
</evidence>
<protein>
    <submittedName>
        <fullName evidence="1">DUF1273 domain-containing protein</fullName>
    </submittedName>
</protein>
<proteinExistence type="predicted"/>
<dbReference type="SUPFAM" id="SSF102405">
    <property type="entry name" value="MCP/YpsA-like"/>
    <property type="match status" value="1"/>
</dbReference>